<comment type="subcellular location">
    <subcellularLocation>
        <location evidence="2">Cytoplasm</location>
    </subcellularLocation>
    <subcellularLocation>
        <location evidence="1">Nucleus</location>
    </subcellularLocation>
</comment>
<evidence type="ECO:0000256" key="6">
    <source>
        <dbReference type="ARBA" id="ARBA00023015"/>
    </source>
</evidence>
<feature type="chain" id="PRO_5046381391" description="CCR4-NOT transcription complex subunit 11" evidence="10">
    <location>
        <begin position="21"/>
        <end position="217"/>
    </location>
</feature>
<evidence type="ECO:0000256" key="3">
    <source>
        <dbReference type="ARBA" id="ARBA00008030"/>
    </source>
</evidence>
<evidence type="ECO:0000256" key="7">
    <source>
        <dbReference type="ARBA" id="ARBA00023158"/>
    </source>
</evidence>
<reference evidence="11 12" key="1">
    <citation type="journal article" date="2024" name="G3 (Bethesda)">
        <title>Genome assembly of Hibiscus sabdariffa L. provides insights into metabolisms of medicinal natural products.</title>
        <authorList>
            <person name="Kim T."/>
        </authorList>
    </citation>
    <scope>NUCLEOTIDE SEQUENCE [LARGE SCALE GENOMIC DNA]</scope>
    <source>
        <strain evidence="11">TK-2024</strain>
        <tissue evidence="11">Old leaves</tissue>
    </source>
</reference>
<sequence>MAISSHLLLTITVLHLGALAFALFAERGCSYYKRLYAVRTLCFWAADRQTDWIYNLESNLNYHELQWDQGDTSRGDLITKALKGALAPNQQEQVLVELANDPKLVYHCGLTPRKLPVELVENNPLIVVEVLTKLINSPEITEYFTVVANMDMSLHSMEVVNRLTTAVELPKEFDITNCISSCENIKLLPVYIFQLVFGYVACFLIEDEKTHLGLVTY</sequence>
<evidence type="ECO:0000256" key="5">
    <source>
        <dbReference type="ARBA" id="ARBA00022490"/>
    </source>
</evidence>
<keyword evidence="9" id="KW-0539">Nucleus</keyword>
<organism evidence="11 12">
    <name type="scientific">Hibiscus sabdariffa</name>
    <name type="common">roselle</name>
    <dbReference type="NCBI Taxonomy" id="183260"/>
    <lineage>
        <taxon>Eukaryota</taxon>
        <taxon>Viridiplantae</taxon>
        <taxon>Streptophyta</taxon>
        <taxon>Embryophyta</taxon>
        <taxon>Tracheophyta</taxon>
        <taxon>Spermatophyta</taxon>
        <taxon>Magnoliopsida</taxon>
        <taxon>eudicotyledons</taxon>
        <taxon>Gunneridae</taxon>
        <taxon>Pentapetalae</taxon>
        <taxon>rosids</taxon>
        <taxon>malvids</taxon>
        <taxon>Malvales</taxon>
        <taxon>Malvaceae</taxon>
        <taxon>Malvoideae</taxon>
        <taxon>Hibiscus</taxon>
    </lineage>
</organism>
<evidence type="ECO:0000256" key="2">
    <source>
        <dbReference type="ARBA" id="ARBA00004496"/>
    </source>
</evidence>
<dbReference type="PANTHER" id="PTHR15975">
    <property type="entry name" value="CCR4-NOT TRANSCRIPTION COMPLEX SUBUNIT 11"/>
    <property type="match status" value="1"/>
</dbReference>
<dbReference type="InterPro" id="IPR019312">
    <property type="entry name" value="CNOT11"/>
</dbReference>
<protein>
    <recommendedName>
        <fullName evidence="4">CCR4-NOT transcription complex subunit 11</fullName>
    </recommendedName>
</protein>
<keyword evidence="7" id="KW-0943">RNA-mediated gene silencing</keyword>
<evidence type="ECO:0000256" key="10">
    <source>
        <dbReference type="SAM" id="SignalP"/>
    </source>
</evidence>
<feature type="signal peptide" evidence="10">
    <location>
        <begin position="1"/>
        <end position="20"/>
    </location>
</feature>
<keyword evidence="8" id="KW-0804">Transcription</keyword>
<proteinExistence type="inferred from homology"/>
<dbReference type="EMBL" id="JBBPBN010000023">
    <property type="protein sequence ID" value="KAK9010609.1"/>
    <property type="molecule type" value="Genomic_DNA"/>
</dbReference>
<dbReference type="Pfam" id="PF10155">
    <property type="entry name" value="CNOT11"/>
    <property type="match status" value="1"/>
</dbReference>
<accession>A0ABR2RCP0</accession>
<keyword evidence="5" id="KW-0963">Cytoplasm</keyword>
<keyword evidence="6" id="KW-0805">Transcription regulation</keyword>
<evidence type="ECO:0000313" key="12">
    <source>
        <dbReference type="Proteomes" id="UP001396334"/>
    </source>
</evidence>
<gene>
    <name evidence="11" type="ORF">V6N11_043490</name>
</gene>
<comment type="similarity">
    <text evidence="3">Belongs to the CNOT11 family.</text>
</comment>
<keyword evidence="10" id="KW-0732">Signal</keyword>
<evidence type="ECO:0000313" key="11">
    <source>
        <dbReference type="EMBL" id="KAK9010609.1"/>
    </source>
</evidence>
<keyword evidence="12" id="KW-1185">Reference proteome</keyword>
<evidence type="ECO:0000256" key="8">
    <source>
        <dbReference type="ARBA" id="ARBA00023163"/>
    </source>
</evidence>
<name>A0ABR2RCP0_9ROSI</name>
<comment type="caution">
    <text evidence="11">The sequence shown here is derived from an EMBL/GenBank/DDBJ whole genome shotgun (WGS) entry which is preliminary data.</text>
</comment>
<evidence type="ECO:0000256" key="9">
    <source>
        <dbReference type="ARBA" id="ARBA00023242"/>
    </source>
</evidence>
<dbReference type="PANTHER" id="PTHR15975:SF0">
    <property type="entry name" value="CCR4-NOT TRANSCRIPTION COMPLEX SUBUNIT 11"/>
    <property type="match status" value="1"/>
</dbReference>
<evidence type="ECO:0000256" key="1">
    <source>
        <dbReference type="ARBA" id="ARBA00004123"/>
    </source>
</evidence>
<dbReference type="Proteomes" id="UP001396334">
    <property type="component" value="Unassembled WGS sequence"/>
</dbReference>
<evidence type="ECO:0000256" key="4">
    <source>
        <dbReference type="ARBA" id="ARBA00014872"/>
    </source>
</evidence>